<keyword evidence="2" id="KW-0812">Transmembrane</keyword>
<proteinExistence type="predicted"/>
<accession>A0AAJ0LVM1</accession>
<dbReference type="AlphaFoldDB" id="A0AAJ0LVM1"/>
<feature type="compositionally biased region" description="Polar residues" evidence="1">
    <location>
        <begin position="519"/>
        <end position="538"/>
    </location>
</feature>
<keyword evidence="3" id="KW-0732">Signal</keyword>
<evidence type="ECO:0000313" key="5">
    <source>
        <dbReference type="Proteomes" id="UP001271007"/>
    </source>
</evidence>
<gene>
    <name evidence="4" type="ORF">LTR09_002218</name>
</gene>
<feature type="region of interest" description="Disordered" evidence="1">
    <location>
        <begin position="194"/>
        <end position="218"/>
    </location>
</feature>
<feature type="signal peptide" evidence="3">
    <location>
        <begin position="1"/>
        <end position="16"/>
    </location>
</feature>
<feature type="compositionally biased region" description="Basic and acidic residues" evidence="1">
    <location>
        <begin position="608"/>
        <end position="622"/>
    </location>
</feature>
<protein>
    <submittedName>
        <fullName evidence="4">Uncharacterized protein</fullName>
    </submittedName>
</protein>
<sequence length="629" mass="69823">MRSFVATVLCVVLAAAETRDQSTGEVAAVREIEVLQHSCFSGDPEADESLVFDLWIDSTPDLTSSEVFLRGLDPATYIGSSDPYFAGEDLQITWENGQTEESQKFFFADSSGVLHDFNLSWIGFVAAPPPSLFGEGDLTQNIHFEAKCIDCESSTTTALGFTAVMRPTSDTPLVGLIPDAPGARYINFGGYKDSSSSASSSDEESTVGQPEDGPSDEFDLEGEVETLRLLEHQAHHLEAQISARRKAIAYTLKQDRDKLCIKHLIKECDGVACAARAVLQRLCDKVGIRTDPTYGFARLQKAGLQKSIAFHPDQKLDRHNCTDEKAYSAEGAHVPLIQTKGEEYQFKATYNHQAFTLVNASNPVLVAMQIIAGLLGITAIIAFIKKRCMSIRKRQDRAADLEERRNARAYRRAARRAMMRKRWTDFLGALNCFGCKHAPIMGDYEEKRALILQDAFLEQDLDHAEKGEVMEAEIRELRCAHEIVSSLVRVDEHRYAIATPVRDPPPSMVPLPPPRYVSRPQSMRSRANSQYTLPSYFSESLPDYSSRPGDETDGSSSVVNGYTPSTSESRGRDSPVSPISDTSHQTRSRYTPTSSVLEMSPRASAETLRTRPSGDRQWREQSLDSVLRL</sequence>
<organism evidence="4 5">
    <name type="scientific">Extremus antarcticus</name>
    <dbReference type="NCBI Taxonomy" id="702011"/>
    <lineage>
        <taxon>Eukaryota</taxon>
        <taxon>Fungi</taxon>
        <taxon>Dikarya</taxon>
        <taxon>Ascomycota</taxon>
        <taxon>Pezizomycotina</taxon>
        <taxon>Dothideomycetes</taxon>
        <taxon>Dothideomycetidae</taxon>
        <taxon>Mycosphaerellales</taxon>
        <taxon>Extremaceae</taxon>
        <taxon>Extremus</taxon>
    </lineage>
</organism>
<dbReference type="Proteomes" id="UP001271007">
    <property type="component" value="Unassembled WGS sequence"/>
</dbReference>
<feature type="compositionally biased region" description="Polar residues" evidence="1">
    <location>
        <begin position="554"/>
        <end position="568"/>
    </location>
</feature>
<keyword evidence="5" id="KW-1185">Reference proteome</keyword>
<name>A0AAJ0LVM1_9PEZI</name>
<evidence type="ECO:0000256" key="2">
    <source>
        <dbReference type="SAM" id="Phobius"/>
    </source>
</evidence>
<keyword evidence="2" id="KW-1133">Transmembrane helix</keyword>
<comment type="caution">
    <text evidence="4">The sequence shown here is derived from an EMBL/GenBank/DDBJ whole genome shotgun (WGS) entry which is preliminary data.</text>
</comment>
<feature type="chain" id="PRO_5042549457" evidence="3">
    <location>
        <begin position="17"/>
        <end position="629"/>
    </location>
</feature>
<dbReference type="EMBL" id="JAWDJX010000004">
    <property type="protein sequence ID" value="KAK3057179.1"/>
    <property type="molecule type" value="Genomic_DNA"/>
</dbReference>
<evidence type="ECO:0000313" key="4">
    <source>
        <dbReference type="EMBL" id="KAK3057179.1"/>
    </source>
</evidence>
<evidence type="ECO:0000256" key="1">
    <source>
        <dbReference type="SAM" id="MobiDB-lite"/>
    </source>
</evidence>
<keyword evidence="2" id="KW-0472">Membrane</keyword>
<feature type="compositionally biased region" description="Pro residues" evidence="1">
    <location>
        <begin position="502"/>
        <end position="515"/>
    </location>
</feature>
<feature type="region of interest" description="Disordered" evidence="1">
    <location>
        <begin position="499"/>
        <end position="629"/>
    </location>
</feature>
<reference evidence="4" key="1">
    <citation type="submission" date="2023-04" db="EMBL/GenBank/DDBJ databases">
        <title>Black Yeasts Isolated from many extreme environments.</title>
        <authorList>
            <person name="Coleine C."/>
            <person name="Stajich J.E."/>
            <person name="Selbmann L."/>
        </authorList>
    </citation>
    <scope>NUCLEOTIDE SEQUENCE</scope>
    <source>
        <strain evidence="4">CCFEE 5312</strain>
    </source>
</reference>
<evidence type="ECO:0000256" key="3">
    <source>
        <dbReference type="SAM" id="SignalP"/>
    </source>
</evidence>
<feature type="compositionally biased region" description="Polar residues" evidence="1">
    <location>
        <begin position="577"/>
        <end position="597"/>
    </location>
</feature>
<feature type="transmembrane region" description="Helical" evidence="2">
    <location>
        <begin position="364"/>
        <end position="384"/>
    </location>
</feature>